<evidence type="ECO:0000313" key="2">
    <source>
        <dbReference type="EMBL" id="OAF68082.1"/>
    </source>
</evidence>
<protein>
    <submittedName>
        <fullName evidence="2">Uncharacterized protein</fullName>
    </submittedName>
</protein>
<keyword evidence="3" id="KW-1185">Reference proteome</keyword>
<name>A0A177B2X2_9BILA</name>
<dbReference type="Proteomes" id="UP000078046">
    <property type="component" value="Unassembled WGS sequence"/>
</dbReference>
<evidence type="ECO:0000313" key="3">
    <source>
        <dbReference type="Proteomes" id="UP000078046"/>
    </source>
</evidence>
<comment type="caution">
    <text evidence="2">The sequence shown here is derived from an EMBL/GenBank/DDBJ whole genome shotgun (WGS) entry which is preliminary data.</text>
</comment>
<organism evidence="2 3">
    <name type="scientific">Intoshia linei</name>
    <dbReference type="NCBI Taxonomy" id="1819745"/>
    <lineage>
        <taxon>Eukaryota</taxon>
        <taxon>Metazoa</taxon>
        <taxon>Spiralia</taxon>
        <taxon>Lophotrochozoa</taxon>
        <taxon>Mesozoa</taxon>
        <taxon>Orthonectida</taxon>
        <taxon>Rhopaluridae</taxon>
        <taxon>Intoshia</taxon>
    </lineage>
</organism>
<evidence type="ECO:0000256" key="1">
    <source>
        <dbReference type="SAM" id="Phobius"/>
    </source>
</evidence>
<accession>A0A177B2X2</accession>
<keyword evidence="1" id="KW-0472">Membrane</keyword>
<reference evidence="2 3" key="1">
    <citation type="submission" date="2016-04" db="EMBL/GenBank/DDBJ databases">
        <title>The genome of Intoshia linei affirms orthonectids as highly simplified spiralians.</title>
        <authorList>
            <person name="Mikhailov K.V."/>
            <person name="Slusarev G.S."/>
            <person name="Nikitin M.A."/>
            <person name="Logacheva M.D."/>
            <person name="Penin A."/>
            <person name="Aleoshin V."/>
            <person name="Panchin Y.V."/>
        </authorList>
    </citation>
    <scope>NUCLEOTIDE SEQUENCE [LARGE SCALE GENOMIC DNA]</scope>
    <source>
        <strain evidence="2">Intl2013</strain>
        <tissue evidence="2">Whole animal</tissue>
    </source>
</reference>
<keyword evidence="1" id="KW-1133">Transmembrane helix</keyword>
<sequence length="302" mass="35203">MYQKMHANDKNYISPFNEMYEKKLNESVRNSPIFPVSEQVILQNKNFSNSIIITHIEPFKSAYSRYPDSDGRSEKSLEVSTVDSSDTSLGIGLNSNRSTWEHDNVIHRKVYVNDVKVFGINSTTNVDSKVSKTVCKNKESYIKNVKNNKKSKIDVPNQHYGLIANEKNKLQKSKFGKTTSKPIVKSGQFKCVGKFFKNKKEKEFNASPLKLDNIFCNLEIEQDNEIEFGKISLLPKPTTNLNEKKKRFRKKRKAKPKILIDIDQPIHSRLPNYHLYIYSFIFLLLIYLVYFLKCNLFKYIIY</sequence>
<keyword evidence="1" id="KW-0812">Transmembrane</keyword>
<gene>
    <name evidence="2" type="ORF">A3Q56_04181</name>
</gene>
<proteinExistence type="predicted"/>
<dbReference type="EMBL" id="LWCA01000517">
    <property type="protein sequence ID" value="OAF68082.1"/>
    <property type="molecule type" value="Genomic_DNA"/>
</dbReference>
<feature type="transmembrane region" description="Helical" evidence="1">
    <location>
        <begin position="273"/>
        <end position="292"/>
    </location>
</feature>
<dbReference type="AlphaFoldDB" id="A0A177B2X2"/>